<feature type="transmembrane region" description="Helical" evidence="1">
    <location>
        <begin position="50"/>
        <end position="71"/>
    </location>
</feature>
<evidence type="ECO:0000313" key="2">
    <source>
        <dbReference type="EMBL" id="MFD1001521.1"/>
    </source>
</evidence>
<protein>
    <submittedName>
        <fullName evidence="2">Uncharacterized protein</fullName>
    </submittedName>
</protein>
<gene>
    <name evidence="2" type="ORF">ACFQ21_19485</name>
</gene>
<keyword evidence="1" id="KW-0812">Transmembrane</keyword>
<name>A0ABW3K8J7_9BACT</name>
<sequence>MSENKILQPSAGSRCAVQATISSELVMAFLVFSFAASSGVVGYLRQALQLIGYVNIVSFVITSVIFAYLLGRKAGIVIHQNARSLFYISYKTGLLVIIYSTLATSLLACIIAAITTGLPANWFMLYITKPLAWMLCLSCLPIILAGSWYGFTMAKSAGE</sequence>
<accession>A0ABW3K8J7</accession>
<comment type="caution">
    <text evidence="2">The sequence shown here is derived from an EMBL/GenBank/DDBJ whole genome shotgun (WGS) entry which is preliminary data.</text>
</comment>
<feature type="transmembrane region" description="Helical" evidence="1">
    <location>
        <begin position="92"/>
        <end position="118"/>
    </location>
</feature>
<proteinExistence type="predicted"/>
<evidence type="ECO:0000313" key="3">
    <source>
        <dbReference type="Proteomes" id="UP001597112"/>
    </source>
</evidence>
<keyword evidence="1" id="KW-1133">Transmembrane helix</keyword>
<keyword evidence="1" id="KW-0472">Membrane</keyword>
<keyword evidence="3" id="KW-1185">Reference proteome</keyword>
<dbReference type="EMBL" id="JBHTKA010000007">
    <property type="protein sequence ID" value="MFD1001521.1"/>
    <property type="molecule type" value="Genomic_DNA"/>
</dbReference>
<feature type="transmembrane region" description="Helical" evidence="1">
    <location>
        <begin position="130"/>
        <end position="151"/>
    </location>
</feature>
<evidence type="ECO:0000256" key="1">
    <source>
        <dbReference type="SAM" id="Phobius"/>
    </source>
</evidence>
<dbReference type="RefSeq" id="WP_377581453.1">
    <property type="nucleotide sequence ID" value="NZ_JBHTKA010000007.1"/>
</dbReference>
<dbReference type="Proteomes" id="UP001597112">
    <property type="component" value="Unassembled WGS sequence"/>
</dbReference>
<organism evidence="2 3">
    <name type="scientific">Ohtaekwangia kribbensis</name>
    <dbReference type="NCBI Taxonomy" id="688913"/>
    <lineage>
        <taxon>Bacteria</taxon>
        <taxon>Pseudomonadati</taxon>
        <taxon>Bacteroidota</taxon>
        <taxon>Cytophagia</taxon>
        <taxon>Cytophagales</taxon>
        <taxon>Fulvivirgaceae</taxon>
        <taxon>Ohtaekwangia</taxon>
    </lineage>
</organism>
<feature type="transmembrane region" description="Helical" evidence="1">
    <location>
        <begin position="21"/>
        <end position="44"/>
    </location>
</feature>
<reference evidence="3" key="1">
    <citation type="journal article" date="2019" name="Int. J. Syst. Evol. Microbiol.">
        <title>The Global Catalogue of Microorganisms (GCM) 10K type strain sequencing project: providing services to taxonomists for standard genome sequencing and annotation.</title>
        <authorList>
            <consortium name="The Broad Institute Genomics Platform"/>
            <consortium name="The Broad Institute Genome Sequencing Center for Infectious Disease"/>
            <person name="Wu L."/>
            <person name="Ma J."/>
        </authorList>
    </citation>
    <scope>NUCLEOTIDE SEQUENCE [LARGE SCALE GENOMIC DNA]</scope>
    <source>
        <strain evidence="3">CCUG 58938</strain>
    </source>
</reference>